<dbReference type="InterPro" id="IPR051171">
    <property type="entry name" value="CaCA"/>
</dbReference>
<evidence type="ECO:0000259" key="8">
    <source>
        <dbReference type="Pfam" id="PF01699"/>
    </source>
</evidence>
<dbReference type="Gene3D" id="1.20.1420.30">
    <property type="entry name" value="NCX, central ion-binding region"/>
    <property type="match status" value="1"/>
</dbReference>
<keyword evidence="5" id="KW-0406">Ion transport</keyword>
<keyword evidence="4 7" id="KW-1133">Transmembrane helix</keyword>
<evidence type="ECO:0000256" key="4">
    <source>
        <dbReference type="ARBA" id="ARBA00022989"/>
    </source>
</evidence>
<dbReference type="GO" id="GO:0016020">
    <property type="term" value="C:membrane"/>
    <property type="evidence" value="ECO:0007669"/>
    <property type="project" value="InterPro"/>
</dbReference>
<gene>
    <name evidence="9" type="ordered locus">Os02g0644900</name>
    <name evidence="9" type="ORF">OSNPB_020644900</name>
</gene>
<feature type="non-terminal residue" evidence="9">
    <location>
        <position position="227"/>
    </location>
</feature>
<evidence type="ECO:0000256" key="3">
    <source>
        <dbReference type="ARBA" id="ARBA00022692"/>
    </source>
</evidence>
<proteinExistence type="predicted"/>
<dbReference type="GO" id="GO:0006811">
    <property type="term" value="P:monoatomic ion transport"/>
    <property type="evidence" value="ECO:0007669"/>
    <property type="project" value="UniProtKB-KW"/>
</dbReference>
<feature type="domain" description="Sodium/calcium exchanger membrane region" evidence="8">
    <location>
        <begin position="144"/>
        <end position="217"/>
    </location>
</feature>
<dbReference type="eggNOG" id="KOG1306">
    <property type="taxonomic scope" value="Eukaryota"/>
</dbReference>
<dbReference type="EMBL" id="AP014958">
    <property type="protein sequence ID" value="BAS80017.1"/>
    <property type="molecule type" value="Genomic_DNA"/>
</dbReference>
<dbReference type="Proteomes" id="UP000059680">
    <property type="component" value="Chromosome 2"/>
</dbReference>
<accession>A0A0N7KFS3</accession>
<dbReference type="InterPro" id="IPR004837">
    <property type="entry name" value="NaCa_Exmemb"/>
</dbReference>
<dbReference type="GO" id="GO:0055085">
    <property type="term" value="P:transmembrane transport"/>
    <property type="evidence" value="ECO:0007669"/>
    <property type="project" value="InterPro"/>
</dbReference>
<sequence length="227" mass="25316">QDKRWPYVSIPLARGDRPEDWVPTEDASVDYDDNYDGIGDILPGQNEDIVDIFSARSYSNEGYHHVSEKDVEESPTGLTLKNKWEDTHWFSIWWQQFVDAATLESSVSRKMDSTCLSVIGISWNLIIAPWKMLFAFIPPYEIAHGWIAFICSLIFISGIAYGVTKITDQISCVTGVSPYVIAFTALAAGTSWPDLVASKIAAERQITADSAIANITCRYISAHLLSN</sequence>
<evidence type="ECO:0000256" key="5">
    <source>
        <dbReference type="ARBA" id="ARBA00023065"/>
    </source>
</evidence>
<evidence type="ECO:0000256" key="2">
    <source>
        <dbReference type="ARBA" id="ARBA00022448"/>
    </source>
</evidence>
<keyword evidence="2" id="KW-0813">Transport</keyword>
<evidence type="ECO:0000256" key="7">
    <source>
        <dbReference type="SAM" id="Phobius"/>
    </source>
</evidence>
<dbReference type="PANTHER" id="PTHR11878:SF65">
    <property type="entry name" value="NA_CA-EXCHANGE PROTEIN, ISOFORM G"/>
    <property type="match status" value="1"/>
</dbReference>
<dbReference type="InterPro" id="IPR044880">
    <property type="entry name" value="NCX_ion-bd_dom_sf"/>
</dbReference>
<organism evidence="9 10">
    <name type="scientific">Oryza sativa subsp. japonica</name>
    <name type="common">Rice</name>
    <dbReference type="NCBI Taxonomy" id="39947"/>
    <lineage>
        <taxon>Eukaryota</taxon>
        <taxon>Viridiplantae</taxon>
        <taxon>Streptophyta</taxon>
        <taxon>Embryophyta</taxon>
        <taxon>Tracheophyta</taxon>
        <taxon>Spermatophyta</taxon>
        <taxon>Magnoliopsida</taxon>
        <taxon>Liliopsida</taxon>
        <taxon>Poales</taxon>
        <taxon>Poaceae</taxon>
        <taxon>BOP clade</taxon>
        <taxon>Oryzoideae</taxon>
        <taxon>Oryzeae</taxon>
        <taxon>Oryzinae</taxon>
        <taxon>Oryza</taxon>
        <taxon>Oryza sativa</taxon>
    </lineage>
</organism>
<reference evidence="10" key="1">
    <citation type="journal article" date="2005" name="Nature">
        <title>The map-based sequence of the rice genome.</title>
        <authorList>
            <consortium name="International rice genome sequencing project (IRGSP)"/>
            <person name="Matsumoto T."/>
            <person name="Wu J."/>
            <person name="Kanamori H."/>
            <person name="Katayose Y."/>
            <person name="Fujisawa M."/>
            <person name="Namiki N."/>
            <person name="Mizuno H."/>
            <person name="Yamamoto K."/>
            <person name="Antonio B.A."/>
            <person name="Baba T."/>
            <person name="Sakata K."/>
            <person name="Nagamura Y."/>
            <person name="Aoki H."/>
            <person name="Arikawa K."/>
            <person name="Arita K."/>
            <person name="Bito T."/>
            <person name="Chiden Y."/>
            <person name="Fujitsuka N."/>
            <person name="Fukunaka R."/>
            <person name="Hamada M."/>
            <person name="Harada C."/>
            <person name="Hayashi A."/>
            <person name="Hijishita S."/>
            <person name="Honda M."/>
            <person name="Hosokawa S."/>
            <person name="Ichikawa Y."/>
            <person name="Idonuma A."/>
            <person name="Iijima M."/>
            <person name="Ikeda M."/>
            <person name="Ikeno M."/>
            <person name="Ito K."/>
            <person name="Ito S."/>
            <person name="Ito T."/>
            <person name="Ito Y."/>
            <person name="Ito Y."/>
            <person name="Iwabuchi A."/>
            <person name="Kamiya K."/>
            <person name="Karasawa W."/>
            <person name="Kurita K."/>
            <person name="Katagiri S."/>
            <person name="Kikuta A."/>
            <person name="Kobayashi H."/>
            <person name="Kobayashi N."/>
            <person name="Machita K."/>
            <person name="Maehara T."/>
            <person name="Masukawa M."/>
            <person name="Mizubayashi T."/>
            <person name="Mukai Y."/>
            <person name="Nagasaki H."/>
            <person name="Nagata Y."/>
            <person name="Naito S."/>
            <person name="Nakashima M."/>
            <person name="Nakama Y."/>
            <person name="Nakamichi Y."/>
            <person name="Nakamura M."/>
            <person name="Meguro A."/>
            <person name="Negishi M."/>
            <person name="Ohta I."/>
            <person name="Ohta T."/>
            <person name="Okamoto M."/>
            <person name="Ono N."/>
            <person name="Saji S."/>
            <person name="Sakaguchi M."/>
            <person name="Sakai K."/>
            <person name="Shibata M."/>
            <person name="Shimokawa T."/>
            <person name="Song J."/>
            <person name="Takazaki Y."/>
            <person name="Terasawa K."/>
            <person name="Tsugane M."/>
            <person name="Tsuji K."/>
            <person name="Ueda S."/>
            <person name="Waki K."/>
            <person name="Yamagata H."/>
            <person name="Yamamoto M."/>
            <person name="Yamamoto S."/>
            <person name="Yamane H."/>
            <person name="Yoshiki S."/>
            <person name="Yoshihara R."/>
            <person name="Yukawa K."/>
            <person name="Zhong H."/>
            <person name="Yano M."/>
            <person name="Yuan Q."/>
            <person name="Ouyang S."/>
            <person name="Liu J."/>
            <person name="Jones K.M."/>
            <person name="Gansberger K."/>
            <person name="Moffat K."/>
            <person name="Hill J."/>
            <person name="Bera J."/>
            <person name="Fadrosh D."/>
            <person name="Jin S."/>
            <person name="Johri S."/>
            <person name="Kim M."/>
            <person name="Overton L."/>
            <person name="Reardon M."/>
            <person name="Tsitrin T."/>
            <person name="Vuong H."/>
            <person name="Weaver B."/>
            <person name="Ciecko A."/>
            <person name="Tallon L."/>
            <person name="Jackson J."/>
            <person name="Pai G."/>
            <person name="Aken S.V."/>
            <person name="Utterback T."/>
            <person name="Reidmuller S."/>
            <person name="Feldblyum T."/>
            <person name="Hsiao J."/>
            <person name="Zismann V."/>
            <person name="Iobst S."/>
            <person name="de Vazeille A.R."/>
            <person name="Buell C.R."/>
            <person name="Ying K."/>
            <person name="Li Y."/>
            <person name="Lu T."/>
            <person name="Huang Y."/>
            <person name="Zhao Q."/>
            <person name="Feng Q."/>
            <person name="Zhang L."/>
            <person name="Zhu J."/>
            <person name="Weng Q."/>
            <person name="Mu J."/>
            <person name="Lu Y."/>
            <person name="Fan D."/>
            <person name="Liu Y."/>
            <person name="Guan J."/>
            <person name="Zhang Y."/>
            <person name="Yu S."/>
            <person name="Liu X."/>
            <person name="Zhang Y."/>
            <person name="Hong G."/>
            <person name="Han B."/>
            <person name="Choisne N."/>
            <person name="Demange N."/>
            <person name="Orjeda G."/>
            <person name="Samain S."/>
            <person name="Cattolico L."/>
            <person name="Pelletier E."/>
            <person name="Couloux A."/>
            <person name="Segurens B."/>
            <person name="Wincker P."/>
            <person name="D'Hont A."/>
            <person name="Scarpelli C."/>
            <person name="Weissenbach J."/>
            <person name="Salanoubat M."/>
            <person name="Quetier F."/>
            <person name="Yu Y."/>
            <person name="Kim H.R."/>
            <person name="Rambo T."/>
            <person name="Currie J."/>
            <person name="Collura K."/>
            <person name="Luo M."/>
            <person name="Yang T."/>
            <person name="Ammiraju J.S.S."/>
            <person name="Engler F."/>
            <person name="Soderlund C."/>
            <person name="Wing R.A."/>
            <person name="Palmer L.E."/>
            <person name="de la Bastide M."/>
            <person name="Spiegel L."/>
            <person name="Nascimento L."/>
            <person name="Zutavern T."/>
            <person name="O'Shaughnessy A."/>
            <person name="Dike S."/>
            <person name="Dedhia N."/>
            <person name="Preston R."/>
            <person name="Balija V."/>
            <person name="McCombie W.R."/>
            <person name="Chow T."/>
            <person name="Chen H."/>
            <person name="Chung M."/>
            <person name="Chen C."/>
            <person name="Shaw J."/>
            <person name="Wu H."/>
            <person name="Hsiao K."/>
            <person name="Chao Y."/>
            <person name="Chu M."/>
            <person name="Cheng C."/>
            <person name="Hour A."/>
            <person name="Lee P."/>
            <person name="Lin S."/>
            <person name="Lin Y."/>
            <person name="Liou J."/>
            <person name="Liu S."/>
            <person name="Hsing Y."/>
            <person name="Raghuvanshi S."/>
            <person name="Mohanty A."/>
            <person name="Bharti A.K."/>
            <person name="Gaur A."/>
            <person name="Gupta V."/>
            <person name="Kumar D."/>
            <person name="Ravi V."/>
            <person name="Vij S."/>
            <person name="Kapur A."/>
            <person name="Khurana P."/>
            <person name="Khurana P."/>
            <person name="Khurana J.P."/>
            <person name="Tyagi A.K."/>
            <person name="Gaikwad K."/>
            <person name="Singh A."/>
            <person name="Dalal V."/>
            <person name="Srivastava S."/>
            <person name="Dixit A."/>
            <person name="Pal A.K."/>
            <person name="Ghazi I.A."/>
            <person name="Yadav M."/>
            <person name="Pandit A."/>
            <person name="Bhargava A."/>
            <person name="Sureshbabu K."/>
            <person name="Batra K."/>
            <person name="Sharma T.R."/>
            <person name="Mohapatra T."/>
            <person name="Singh N.K."/>
            <person name="Messing J."/>
            <person name="Nelson A.B."/>
            <person name="Fuks G."/>
            <person name="Kavchok S."/>
            <person name="Keizer G."/>
            <person name="Linton E."/>
            <person name="Llaca V."/>
            <person name="Song R."/>
            <person name="Tanyolac B."/>
            <person name="Young S."/>
            <person name="Ho-Il K."/>
            <person name="Hahn J.H."/>
            <person name="Sangsakoo G."/>
            <person name="Vanavichit A."/>
            <person name="de Mattos Luiz.A.T."/>
            <person name="Zimmer P.D."/>
            <person name="Malone G."/>
            <person name="Dellagostin O."/>
            <person name="de Oliveira A.C."/>
            <person name="Bevan M."/>
            <person name="Bancroft I."/>
            <person name="Minx P."/>
            <person name="Cordum H."/>
            <person name="Wilson R."/>
            <person name="Cheng Z."/>
            <person name="Jin W."/>
            <person name="Jiang J."/>
            <person name="Leong S.A."/>
            <person name="Iwama H."/>
            <person name="Gojobori T."/>
            <person name="Itoh T."/>
            <person name="Niimura Y."/>
            <person name="Fujii Y."/>
            <person name="Habara T."/>
            <person name="Sakai H."/>
            <person name="Sato Y."/>
            <person name="Wilson G."/>
            <person name="Kumar K."/>
            <person name="McCouch S."/>
            <person name="Juretic N."/>
            <person name="Hoen D."/>
            <person name="Wright S."/>
            <person name="Bruskiewich R."/>
            <person name="Bureau T."/>
            <person name="Miyao A."/>
            <person name="Hirochika H."/>
            <person name="Nishikawa T."/>
            <person name="Kadowaki K."/>
            <person name="Sugiura M."/>
            <person name="Burr B."/>
            <person name="Sasaki T."/>
        </authorList>
    </citation>
    <scope>NUCLEOTIDE SEQUENCE [LARGE SCALE GENOMIC DNA]</scope>
    <source>
        <strain evidence="10">cv. Nipponbare</strain>
    </source>
</reference>
<keyword evidence="10" id="KW-1185">Reference proteome</keyword>
<reference evidence="9 10" key="3">
    <citation type="journal article" date="2013" name="Rice">
        <title>Improvement of the Oryza sativa Nipponbare reference genome using next generation sequence and optical map data.</title>
        <authorList>
            <person name="Kawahara Y."/>
            <person name="de la Bastide M."/>
            <person name="Hamilton J.P."/>
            <person name="Kanamori H."/>
            <person name="McCombie W.R."/>
            <person name="Ouyang S."/>
            <person name="Schwartz D.C."/>
            <person name="Tanaka T."/>
            <person name="Wu J."/>
            <person name="Zhou S."/>
            <person name="Childs K.L."/>
            <person name="Davidson R.M."/>
            <person name="Lin H."/>
            <person name="Quesada-Ocampo L."/>
            <person name="Vaillancourt B."/>
            <person name="Sakai H."/>
            <person name="Lee S.S."/>
            <person name="Kim J."/>
            <person name="Numa H."/>
            <person name="Itoh T."/>
            <person name="Buell C.R."/>
            <person name="Matsumoto T."/>
        </authorList>
    </citation>
    <scope>NUCLEOTIDE SEQUENCE [LARGE SCALE GENOMIC DNA]</scope>
    <source>
        <strain evidence="10">cv. Nipponbare</strain>
    </source>
</reference>
<dbReference type="Gramene" id="Os02t0644900-01">
    <property type="protein sequence ID" value="Os02t0644900-01"/>
    <property type="gene ID" value="Os02g0644900"/>
</dbReference>
<keyword evidence="6 7" id="KW-0472">Membrane</keyword>
<evidence type="ECO:0000256" key="6">
    <source>
        <dbReference type="ARBA" id="ARBA00023136"/>
    </source>
</evidence>
<evidence type="ECO:0000313" key="9">
    <source>
        <dbReference type="EMBL" id="BAS80017.1"/>
    </source>
</evidence>
<keyword evidence="3 7" id="KW-0812">Transmembrane</keyword>
<dbReference type="PANTHER" id="PTHR11878">
    <property type="entry name" value="SODIUM/CALCIUM EXCHANGER"/>
    <property type="match status" value="1"/>
</dbReference>
<dbReference type="AlphaFoldDB" id="A0A0N7KFS3"/>
<reference evidence="9 10" key="2">
    <citation type="journal article" date="2013" name="Plant Cell Physiol.">
        <title>Rice Annotation Project Database (RAP-DB): an integrative and interactive database for rice genomics.</title>
        <authorList>
            <person name="Sakai H."/>
            <person name="Lee S.S."/>
            <person name="Tanaka T."/>
            <person name="Numa H."/>
            <person name="Kim J."/>
            <person name="Kawahara Y."/>
            <person name="Wakimoto H."/>
            <person name="Yang C.C."/>
            <person name="Iwamoto M."/>
            <person name="Abe T."/>
            <person name="Yamada Y."/>
            <person name="Muto A."/>
            <person name="Inokuchi H."/>
            <person name="Ikemura T."/>
            <person name="Matsumoto T."/>
            <person name="Sasaki T."/>
            <person name="Itoh T."/>
        </authorList>
    </citation>
    <scope>NUCLEOTIDE SEQUENCE [LARGE SCALE GENOMIC DNA]</scope>
    <source>
        <strain evidence="10">cv. Nipponbare</strain>
    </source>
</reference>
<evidence type="ECO:0000256" key="1">
    <source>
        <dbReference type="ARBA" id="ARBA00004127"/>
    </source>
</evidence>
<feature type="transmembrane region" description="Helical" evidence="7">
    <location>
        <begin position="143"/>
        <end position="163"/>
    </location>
</feature>
<comment type="subcellular location">
    <subcellularLocation>
        <location evidence="1">Endomembrane system</location>
        <topology evidence="1">Multi-pass membrane protein</topology>
    </subcellularLocation>
</comment>
<dbReference type="Pfam" id="PF01699">
    <property type="entry name" value="Na_Ca_ex"/>
    <property type="match status" value="1"/>
</dbReference>
<dbReference type="GO" id="GO:0012505">
    <property type="term" value="C:endomembrane system"/>
    <property type="evidence" value="ECO:0007669"/>
    <property type="project" value="UniProtKB-SubCell"/>
</dbReference>
<evidence type="ECO:0000313" key="10">
    <source>
        <dbReference type="Proteomes" id="UP000059680"/>
    </source>
</evidence>
<protein>
    <submittedName>
        <fullName evidence="9">Os02g0644900 protein</fullName>
    </submittedName>
</protein>
<feature type="transmembrane region" description="Helical" evidence="7">
    <location>
        <begin position="115"/>
        <end position="137"/>
    </location>
</feature>
<dbReference type="KEGG" id="dosa:Os02g0644900"/>
<name>A0A0N7KFS3_ORYSJ</name>